<dbReference type="Proteomes" id="UP001150055">
    <property type="component" value="Unassembled WGS sequence"/>
</dbReference>
<sequence>MLLTLNERRERAVLSLEQALKAAVSNSNECLMAQIAENNGFNINTFRNSINPTTTTHKANIHHFEAILSETKDERIMDSVCAIHGNAAWFELPETTLLVDANFMTSIGMLAREQGDLSQSVAQAIADKIITNDEAAVIQKDVLNLIRVAVNLYAMVEAFMEKD</sequence>
<dbReference type="Pfam" id="PF06892">
    <property type="entry name" value="Phage_CP76"/>
    <property type="match status" value="1"/>
</dbReference>
<dbReference type="InterPro" id="IPR009679">
    <property type="entry name" value="Phage_186_CII-like"/>
</dbReference>
<protein>
    <submittedName>
        <fullName evidence="1">Rha family transcriptional regulator</fullName>
    </submittedName>
</protein>
<dbReference type="GO" id="GO:0003677">
    <property type="term" value="F:DNA binding"/>
    <property type="evidence" value="ECO:0007669"/>
    <property type="project" value="InterPro"/>
</dbReference>
<name>A0AB35K3C2_9GAMM</name>
<dbReference type="RefSeq" id="WP_274579081.1">
    <property type="nucleotide sequence ID" value="NZ_JALNTG010000030.1"/>
</dbReference>
<proteinExistence type="predicted"/>
<dbReference type="AlphaFoldDB" id="A0AB35K3C2"/>
<comment type="caution">
    <text evidence="1">The sequence shown here is derived from an EMBL/GenBank/DDBJ whole genome shotgun (WGS) entry which is preliminary data.</text>
</comment>
<gene>
    <name evidence="1" type="ORF">M0O54_09320</name>
</gene>
<accession>A0AB35K3C2</accession>
<evidence type="ECO:0000313" key="2">
    <source>
        <dbReference type="Proteomes" id="UP001150055"/>
    </source>
</evidence>
<dbReference type="EMBL" id="JALNTG010000030">
    <property type="protein sequence ID" value="MDD9320315.1"/>
    <property type="molecule type" value="Genomic_DNA"/>
</dbReference>
<reference evidence="1" key="1">
    <citation type="submission" date="2022-12" db="EMBL/GenBank/DDBJ databases">
        <title>Acinetobacter lactucae: Emerging opportunistic pathogenic species of genus Acinetobacter isolated from immunocompromised patients in clinical settings of India.</title>
        <authorList>
            <person name="Amar A.K."/>
            <person name="Sawant A.R."/>
            <person name="Meera M."/>
            <person name="Tomar A."/>
            <person name="Sistla S."/>
            <person name="Prashanth K."/>
        </authorList>
    </citation>
    <scope>NUCLEOTIDE SEQUENCE</scope>
    <source>
        <strain evidence="1">PKAL1828C</strain>
    </source>
</reference>
<evidence type="ECO:0000313" key="1">
    <source>
        <dbReference type="EMBL" id="MDD9320315.1"/>
    </source>
</evidence>
<organism evidence="1 2">
    <name type="scientific">Acinetobacter lactucae</name>
    <dbReference type="NCBI Taxonomy" id="1785128"/>
    <lineage>
        <taxon>Bacteria</taxon>
        <taxon>Pseudomonadati</taxon>
        <taxon>Pseudomonadota</taxon>
        <taxon>Gammaproteobacteria</taxon>
        <taxon>Moraxellales</taxon>
        <taxon>Moraxellaceae</taxon>
        <taxon>Acinetobacter</taxon>
        <taxon>Acinetobacter calcoaceticus/baumannii complex</taxon>
    </lineage>
</organism>